<name>A0A9Q0GF26_9ROSI</name>
<dbReference type="Proteomes" id="UP001141552">
    <property type="component" value="Unassembled WGS sequence"/>
</dbReference>
<feature type="compositionally biased region" description="Basic and acidic residues" evidence="4">
    <location>
        <begin position="64"/>
        <end position="74"/>
    </location>
</feature>
<dbReference type="PANTHER" id="PTHR47998">
    <property type="entry name" value="TRANSCRIPTION FACTOR MYB51-LIKE ISOFORM X1"/>
    <property type="match status" value="1"/>
</dbReference>
<dbReference type="OrthoDB" id="2143914at2759"/>
<reference evidence="7" key="1">
    <citation type="submission" date="2022-02" db="EMBL/GenBank/DDBJ databases">
        <authorList>
            <person name="Henning P.M."/>
            <person name="McCubbin A.G."/>
            <person name="Shore J.S."/>
        </authorList>
    </citation>
    <scope>NUCLEOTIDE SEQUENCE</scope>
    <source>
        <strain evidence="7">F60SS</strain>
        <tissue evidence="7">Leaves</tissue>
    </source>
</reference>
<evidence type="ECO:0008006" key="9">
    <source>
        <dbReference type="Google" id="ProtNLM"/>
    </source>
</evidence>
<dbReference type="GO" id="GO:0005634">
    <property type="term" value="C:nucleus"/>
    <property type="evidence" value="ECO:0007669"/>
    <property type="project" value="UniProtKB-SubCell"/>
</dbReference>
<reference evidence="7" key="2">
    <citation type="journal article" date="2023" name="Plants (Basel)">
        <title>Annotation of the Turnera subulata (Passifloraceae) Draft Genome Reveals the S-Locus Evolved after the Divergence of Turneroideae from Passifloroideae in a Stepwise Manner.</title>
        <authorList>
            <person name="Henning P.M."/>
            <person name="Roalson E.H."/>
            <person name="Mir W."/>
            <person name="McCubbin A.G."/>
            <person name="Shore J.S."/>
        </authorList>
    </citation>
    <scope>NUCLEOTIDE SEQUENCE</scope>
    <source>
        <strain evidence="7">F60SS</strain>
    </source>
</reference>
<dbReference type="AlphaFoldDB" id="A0A9Q0GF26"/>
<sequence>MKLGIFSKEEDDLVIQLHRELGNNWSKIASRLPRRVENEIQNHRHIHLKKYIKGKSKQQHSSIVKKDECSNGFR</sequence>
<comment type="subcellular location">
    <subcellularLocation>
        <location evidence="1">Nucleus</location>
    </subcellularLocation>
</comment>
<comment type="caution">
    <text evidence="7">The sequence shown here is derived from an EMBL/GenBank/DDBJ whole genome shotgun (WGS) entry which is preliminary data.</text>
</comment>
<proteinExistence type="predicted"/>
<evidence type="ECO:0000256" key="4">
    <source>
        <dbReference type="SAM" id="MobiDB-lite"/>
    </source>
</evidence>
<dbReference type="PANTHER" id="PTHR47998:SF90">
    <property type="entry name" value="OS02G0732600 PROTEIN"/>
    <property type="match status" value="1"/>
</dbReference>
<evidence type="ECO:0000256" key="1">
    <source>
        <dbReference type="ARBA" id="ARBA00004123"/>
    </source>
</evidence>
<keyword evidence="3" id="KW-0539">Nucleus</keyword>
<dbReference type="PROSITE" id="PS51294">
    <property type="entry name" value="HTH_MYB"/>
    <property type="match status" value="1"/>
</dbReference>
<feature type="domain" description="Myb-like" evidence="5">
    <location>
        <begin position="1"/>
        <end position="48"/>
    </location>
</feature>
<feature type="domain" description="HTH myb-type" evidence="6">
    <location>
        <begin position="1"/>
        <end position="52"/>
    </location>
</feature>
<dbReference type="PROSITE" id="PS50090">
    <property type="entry name" value="MYB_LIKE"/>
    <property type="match status" value="1"/>
</dbReference>
<evidence type="ECO:0000313" key="8">
    <source>
        <dbReference type="Proteomes" id="UP001141552"/>
    </source>
</evidence>
<dbReference type="InterPro" id="IPR015495">
    <property type="entry name" value="Myb_TF_plants"/>
</dbReference>
<evidence type="ECO:0000259" key="6">
    <source>
        <dbReference type="PROSITE" id="PS51294"/>
    </source>
</evidence>
<dbReference type="Pfam" id="PF00249">
    <property type="entry name" value="Myb_DNA-binding"/>
    <property type="match status" value="1"/>
</dbReference>
<dbReference type="GO" id="GO:0030154">
    <property type="term" value="P:cell differentiation"/>
    <property type="evidence" value="ECO:0007669"/>
    <property type="project" value="TreeGrafter"/>
</dbReference>
<evidence type="ECO:0000259" key="5">
    <source>
        <dbReference type="PROSITE" id="PS50090"/>
    </source>
</evidence>
<dbReference type="GO" id="GO:0006355">
    <property type="term" value="P:regulation of DNA-templated transcription"/>
    <property type="evidence" value="ECO:0007669"/>
    <property type="project" value="TreeGrafter"/>
</dbReference>
<dbReference type="InterPro" id="IPR001005">
    <property type="entry name" value="SANT/Myb"/>
</dbReference>
<dbReference type="CDD" id="cd00167">
    <property type="entry name" value="SANT"/>
    <property type="match status" value="1"/>
</dbReference>
<feature type="region of interest" description="Disordered" evidence="4">
    <location>
        <begin position="55"/>
        <end position="74"/>
    </location>
</feature>
<dbReference type="SMART" id="SM00717">
    <property type="entry name" value="SANT"/>
    <property type="match status" value="1"/>
</dbReference>
<dbReference type="Gene3D" id="1.10.10.60">
    <property type="entry name" value="Homeodomain-like"/>
    <property type="match status" value="1"/>
</dbReference>
<accession>A0A9Q0GF26</accession>
<dbReference type="GO" id="GO:0000976">
    <property type="term" value="F:transcription cis-regulatory region binding"/>
    <property type="evidence" value="ECO:0007669"/>
    <property type="project" value="TreeGrafter"/>
</dbReference>
<evidence type="ECO:0000256" key="2">
    <source>
        <dbReference type="ARBA" id="ARBA00023125"/>
    </source>
</evidence>
<organism evidence="7 8">
    <name type="scientific">Turnera subulata</name>
    <dbReference type="NCBI Taxonomy" id="218843"/>
    <lineage>
        <taxon>Eukaryota</taxon>
        <taxon>Viridiplantae</taxon>
        <taxon>Streptophyta</taxon>
        <taxon>Embryophyta</taxon>
        <taxon>Tracheophyta</taxon>
        <taxon>Spermatophyta</taxon>
        <taxon>Magnoliopsida</taxon>
        <taxon>eudicotyledons</taxon>
        <taxon>Gunneridae</taxon>
        <taxon>Pentapetalae</taxon>
        <taxon>rosids</taxon>
        <taxon>fabids</taxon>
        <taxon>Malpighiales</taxon>
        <taxon>Passifloraceae</taxon>
        <taxon>Turnera</taxon>
    </lineage>
</organism>
<evidence type="ECO:0000256" key="3">
    <source>
        <dbReference type="ARBA" id="ARBA00023242"/>
    </source>
</evidence>
<protein>
    <recommendedName>
        <fullName evidence="9">HTH myb-type domain-containing protein</fullName>
    </recommendedName>
</protein>
<gene>
    <name evidence="7" type="ORF">Tsubulata_012722</name>
</gene>
<keyword evidence="2" id="KW-0238">DNA-binding</keyword>
<evidence type="ECO:0000313" key="7">
    <source>
        <dbReference type="EMBL" id="KAJ4848682.1"/>
    </source>
</evidence>
<dbReference type="InterPro" id="IPR017930">
    <property type="entry name" value="Myb_dom"/>
</dbReference>
<dbReference type="SUPFAM" id="SSF46689">
    <property type="entry name" value="Homeodomain-like"/>
    <property type="match status" value="1"/>
</dbReference>
<dbReference type="EMBL" id="JAKUCV010000840">
    <property type="protein sequence ID" value="KAJ4848682.1"/>
    <property type="molecule type" value="Genomic_DNA"/>
</dbReference>
<keyword evidence="8" id="KW-1185">Reference proteome</keyword>
<dbReference type="InterPro" id="IPR009057">
    <property type="entry name" value="Homeodomain-like_sf"/>
</dbReference>